<sequence>MVVCVVVFDGTLMLCLIPGVPSKGDGVRRVSLELSGFKGFPCPENEAITSFHGISEITLNERCTNTYDVGLDQKWLMR</sequence>
<proteinExistence type="predicted"/>
<reference evidence="2" key="2">
    <citation type="journal article" date="2021" name="Genome Biol. Evol.">
        <title>Developing a high-quality reference genome for a parasitic bivalve with doubly uniparental inheritance (Bivalvia: Unionida).</title>
        <authorList>
            <person name="Smith C.H."/>
        </authorList>
    </citation>
    <scope>NUCLEOTIDE SEQUENCE</scope>
    <source>
        <strain evidence="2">CHS0354</strain>
        <tissue evidence="2">Mantle</tissue>
    </source>
</reference>
<evidence type="ECO:0000313" key="3">
    <source>
        <dbReference type="Proteomes" id="UP001195483"/>
    </source>
</evidence>
<protein>
    <submittedName>
        <fullName evidence="2">Uncharacterized protein</fullName>
    </submittedName>
</protein>
<evidence type="ECO:0000256" key="1">
    <source>
        <dbReference type="SAM" id="SignalP"/>
    </source>
</evidence>
<gene>
    <name evidence="2" type="ORF">CHS0354_028044</name>
</gene>
<accession>A0AAE0WCW6</accession>
<name>A0AAE0WCW6_9BIVA</name>
<dbReference type="Proteomes" id="UP001195483">
    <property type="component" value="Unassembled WGS sequence"/>
</dbReference>
<keyword evidence="1" id="KW-0732">Signal</keyword>
<reference evidence="2" key="1">
    <citation type="journal article" date="2021" name="Genome Biol. Evol.">
        <title>A High-Quality Reference Genome for a Parasitic Bivalve with Doubly Uniparental Inheritance (Bivalvia: Unionida).</title>
        <authorList>
            <person name="Smith C.H."/>
        </authorList>
    </citation>
    <scope>NUCLEOTIDE SEQUENCE</scope>
    <source>
        <strain evidence="2">CHS0354</strain>
    </source>
</reference>
<feature type="signal peptide" evidence="1">
    <location>
        <begin position="1"/>
        <end position="22"/>
    </location>
</feature>
<comment type="caution">
    <text evidence="2">The sequence shown here is derived from an EMBL/GenBank/DDBJ whole genome shotgun (WGS) entry which is preliminary data.</text>
</comment>
<keyword evidence="3" id="KW-1185">Reference proteome</keyword>
<evidence type="ECO:0000313" key="2">
    <source>
        <dbReference type="EMBL" id="KAK3610663.1"/>
    </source>
</evidence>
<organism evidence="2 3">
    <name type="scientific">Potamilus streckersoni</name>
    <dbReference type="NCBI Taxonomy" id="2493646"/>
    <lineage>
        <taxon>Eukaryota</taxon>
        <taxon>Metazoa</taxon>
        <taxon>Spiralia</taxon>
        <taxon>Lophotrochozoa</taxon>
        <taxon>Mollusca</taxon>
        <taxon>Bivalvia</taxon>
        <taxon>Autobranchia</taxon>
        <taxon>Heteroconchia</taxon>
        <taxon>Palaeoheterodonta</taxon>
        <taxon>Unionida</taxon>
        <taxon>Unionoidea</taxon>
        <taxon>Unionidae</taxon>
        <taxon>Ambleminae</taxon>
        <taxon>Lampsilini</taxon>
        <taxon>Potamilus</taxon>
    </lineage>
</organism>
<reference evidence="2" key="3">
    <citation type="submission" date="2023-05" db="EMBL/GenBank/DDBJ databases">
        <authorList>
            <person name="Smith C.H."/>
        </authorList>
    </citation>
    <scope>NUCLEOTIDE SEQUENCE</scope>
    <source>
        <strain evidence="2">CHS0354</strain>
        <tissue evidence="2">Mantle</tissue>
    </source>
</reference>
<dbReference type="AlphaFoldDB" id="A0AAE0WCW6"/>
<feature type="non-terminal residue" evidence="2">
    <location>
        <position position="78"/>
    </location>
</feature>
<feature type="chain" id="PRO_5041927058" evidence="1">
    <location>
        <begin position="23"/>
        <end position="78"/>
    </location>
</feature>
<dbReference type="EMBL" id="JAEAOA010001692">
    <property type="protein sequence ID" value="KAK3610663.1"/>
    <property type="molecule type" value="Genomic_DNA"/>
</dbReference>